<evidence type="ECO:0000256" key="17">
    <source>
        <dbReference type="HAMAP-Rule" id="MF_01965"/>
    </source>
</evidence>
<dbReference type="InterPro" id="IPR029056">
    <property type="entry name" value="Ribokinase-like"/>
</dbReference>
<dbReference type="InterPro" id="IPR030677">
    <property type="entry name" value="Nnr"/>
</dbReference>
<feature type="domain" description="YjeF N-terminal" evidence="21">
    <location>
        <begin position="19"/>
        <end position="220"/>
    </location>
</feature>
<dbReference type="HAMAP" id="MF_01966">
    <property type="entry name" value="NADHX_epimerase"/>
    <property type="match status" value="1"/>
</dbReference>
<comment type="function">
    <text evidence="14 19">Bifunctional enzyme that catalyzes the epimerization of the S- and R-forms of NAD(P)HX and the dehydration of the S-form of NAD(P)HX at the expense of ADP, which is converted to AMP. This allows the repair of both epimers of NAD(P)HX, a damaged form of NAD(P)H that is a result of enzymatic or heat-dependent hydration.</text>
</comment>
<dbReference type="EC" id="5.1.99.6" evidence="19"/>
<evidence type="ECO:0000256" key="18">
    <source>
        <dbReference type="HAMAP-Rule" id="MF_01966"/>
    </source>
</evidence>
<evidence type="ECO:0000256" key="7">
    <source>
        <dbReference type="ARBA" id="ARBA00022840"/>
    </source>
</evidence>
<dbReference type="Pfam" id="PF03853">
    <property type="entry name" value="YjeF_N"/>
    <property type="match status" value="1"/>
</dbReference>
<feature type="binding site" evidence="17">
    <location>
        <begin position="409"/>
        <end position="413"/>
    </location>
    <ligand>
        <name>AMP</name>
        <dbReference type="ChEBI" id="CHEBI:456215"/>
    </ligand>
</feature>
<proteinExistence type="inferred from homology"/>
<dbReference type="EMBL" id="JABBPG010000007">
    <property type="protein sequence ID" value="NOU52029.1"/>
    <property type="molecule type" value="Genomic_DNA"/>
</dbReference>
<protein>
    <recommendedName>
        <fullName evidence="19">Bifunctional NAD(P)H-hydrate repair enzyme</fullName>
    </recommendedName>
    <alternativeName>
        <fullName evidence="19">Nicotinamide nucleotide repair protein</fullName>
    </alternativeName>
    <domain>
        <recommendedName>
            <fullName evidence="19">ADP-dependent (S)-NAD(P)H-hydrate dehydratase</fullName>
            <ecNumber evidence="19">4.2.1.136</ecNumber>
        </recommendedName>
        <alternativeName>
            <fullName evidence="19">ADP-dependent NAD(P)HX dehydratase</fullName>
        </alternativeName>
    </domain>
    <domain>
        <recommendedName>
            <fullName evidence="19">NAD(P)H-hydrate epimerase</fullName>
            <ecNumber evidence="19">5.1.99.6</ecNumber>
        </recommendedName>
    </domain>
</protein>
<evidence type="ECO:0000256" key="13">
    <source>
        <dbReference type="ARBA" id="ARBA00023268"/>
    </source>
</evidence>
<dbReference type="Pfam" id="PF01256">
    <property type="entry name" value="Carb_kinase"/>
    <property type="match status" value="1"/>
</dbReference>
<dbReference type="InterPro" id="IPR004443">
    <property type="entry name" value="YjeF_N_dom"/>
</dbReference>
<dbReference type="GO" id="GO:0052855">
    <property type="term" value="F:ADP-dependent NAD(P)H-hydrate dehydratase activity"/>
    <property type="evidence" value="ECO:0007669"/>
    <property type="project" value="UniProtKB-UniRule"/>
</dbReference>
<dbReference type="AlphaFoldDB" id="A0A849VE94"/>
<feature type="binding site" evidence="18">
    <location>
        <position position="166"/>
    </location>
    <ligand>
        <name>K(+)</name>
        <dbReference type="ChEBI" id="CHEBI:29103"/>
    </ligand>
</feature>
<dbReference type="Proteomes" id="UP000586305">
    <property type="component" value="Unassembled WGS sequence"/>
</dbReference>
<comment type="similarity">
    <text evidence="3 19">In the N-terminal section; belongs to the NnrE/AIBP family.</text>
</comment>
<dbReference type="InterPro" id="IPR000631">
    <property type="entry name" value="CARKD"/>
</dbReference>
<keyword evidence="10 17" id="KW-0520">NAD</keyword>
<comment type="similarity">
    <text evidence="4 19">In the C-terminal section; belongs to the NnrD/CARKD family.</text>
</comment>
<keyword evidence="5 18" id="KW-0479">Metal-binding</keyword>
<dbReference type="CDD" id="cd01171">
    <property type="entry name" value="YXKO-related"/>
    <property type="match status" value="1"/>
</dbReference>
<feature type="binding site" evidence="17">
    <location>
        <position position="265"/>
    </location>
    <ligand>
        <name>(6S)-NADPHX</name>
        <dbReference type="ChEBI" id="CHEBI:64076"/>
    </ligand>
</feature>
<evidence type="ECO:0000256" key="9">
    <source>
        <dbReference type="ARBA" id="ARBA00022958"/>
    </source>
</evidence>
<keyword evidence="12 17" id="KW-0456">Lyase</keyword>
<feature type="binding site" evidence="18">
    <location>
        <position position="68"/>
    </location>
    <ligand>
        <name>K(+)</name>
        <dbReference type="ChEBI" id="CHEBI:29103"/>
    </ligand>
</feature>
<comment type="catalytic activity">
    <reaction evidence="1 18 19">
        <text>(6R)-NADHX = (6S)-NADHX</text>
        <dbReference type="Rhea" id="RHEA:32215"/>
        <dbReference type="ChEBI" id="CHEBI:64074"/>
        <dbReference type="ChEBI" id="CHEBI:64075"/>
        <dbReference type="EC" id="5.1.99.6"/>
    </reaction>
</comment>
<comment type="catalytic activity">
    <reaction evidence="2 18 19">
        <text>(6R)-NADPHX = (6S)-NADPHX</text>
        <dbReference type="Rhea" id="RHEA:32227"/>
        <dbReference type="ChEBI" id="CHEBI:64076"/>
        <dbReference type="ChEBI" id="CHEBI:64077"/>
        <dbReference type="EC" id="5.1.99.6"/>
    </reaction>
</comment>
<evidence type="ECO:0000256" key="2">
    <source>
        <dbReference type="ARBA" id="ARBA00000909"/>
    </source>
</evidence>
<dbReference type="NCBIfam" id="TIGR00197">
    <property type="entry name" value="yjeF_nterm"/>
    <property type="match status" value="1"/>
</dbReference>
<gene>
    <name evidence="18" type="primary">nnrE</name>
    <name evidence="17" type="synonym">nnrD</name>
    <name evidence="22" type="ORF">HG263_15965</name>
</gene>
<accession>A0A849VE94</accession>
<dbReference type="Gene3D" id="3.40.50.10260">
    <property type="entry name" value="YjeF N-terminal domain"/>
    <property type="match status" value="1"/>
</dbReference>
<feature type="binding site" evidence="18">
    <location>
        <begin position="134"/>
        <end position="140"/>
    </location>
    <ligand>
        <name>(6S)-NADPHX</name>
        <dbReference type="ChEBI" id="CHEBI:64076"/>
    </ligand>
</feature>
<reference evidence="22 23" key="1">
    <citation type="submission" date="2020-04" db="EMBL/GenBank/DDBJ databases">
        <title>Pseudoalteromonas caenipelagi sp. nov., isolated from a tidal flat.</title>
        <authorList>
            <person name="Park S."/>
            <person name="Yoon J.-H."/>
        </authorList>
    </citation>
    <scope>NUCLEOTIDE SEQUENCE [LARGE SCALE GENOMIC DNA]</scope>
    <source>
        <strain evidence="22 23">JBTF-M23</strain>
    </source>
</reference>
<feature type="binding site" evidence="17">
    <location>
        <position position="372"/>
    </location>
    <ligand>
        <name>(6S)-NADPHX</name>
        <dbReference type="ChEBI" id="CHEBI:64076"/>
    </ligand>
</feature>
<comment type="subunit">
    <text evidence="17">Homotetramer.</text>
</comment>
<keyword evidence="7 17" id="KW-0067">ATP-binding</keyword>
<comment type="similarity">
    <text evidence="17">Belongs to the NnrD/CARKD family.</text>
</comment>
<feature type="binding site" evidence="17">
    <location>
        <position position="326"/>
    </location>
    <ligand>
        <name>(6S)-NADPHX</name>
        <dbReference type="ChEBI" id="CHEBI:64076"/>
    </ligand>
</feature>
<evidence type="ECO:0000256" key="3">
    <source>
        <dbReference type="ARBA" id="ARBA00006001"/>
    </source>
</evidence>
<dbReference type="GO" id="GO:0046496">
    <property type="term" value="P:nicotinamide nucleotide metabolic process"/>
    <property type="evidence" value="ECO:0007669"/>
    <property type="project" value="UniProtKB-UniRule"/>
</dbReference>
<keyword evidence="6 17" id="KW-0547">Nucleotide-binding</keyword>
<evidence type="ECO:0000256" key="6">
    <source>
        <dbReference type="ARBA" id="ARBA00022741"/>
    </source>
</evidence>
<dbReference type="PROSITE" id="PS51383">
    <property type="entry name" value="YJEF_C_3"/>
    <property type="match status" value="1"/>
</dbReference>
<dbReference type="Gene3D" id="3.40.1190.20">
    <property type="match status" value="1"/>
</dbReference>
<evidence type="ECO:0000256" key="8">
    <source>
        <dbReference type="ARBA" id="ARBA00022857"/>
    </source>
</evidence>
<name>A0A849VE94_9GAMM</name>
<evidence type="ECO:0000313" key="23">
    <source>
        <dbReference type="Proteomes" id="UP000586305"/>
    </source>
</evidence>
<keyword evidence="8 17" id="KW-0521">NADP</keyword>
<evidence type="ECO:0000256" key="12">
    <source>
        <dbReference type="ARBA" id="ARBA00023239"/>
    </source>
</evidence>
<dbReference type="PIRSF" id="PIRSF017184">
    <property type="entry name" value="Nnr"/>
    <property type="match status" value="1"/>
</dbReference>
<dbReference type="EC" id="4.2.1.136" evidence="19"/>
<comment type="function">
    <text evidence="17">Catalyzes the dehydration of the S-form of NAD(P)HX at the expense of ADP, which is converted to AMP. Together with NAD(P)HX epimerase, which catalyzes the epimerization of the S- and R-forms, the enzyme allows the repair of both epimers of NAD(P)HX, a damaged form of NAD(P)H that is a result of enzymatic or heat-dependent hydration.</text>
</comment>
<dbReference type="GO" id="GO:0110051">
    <property type="term" value="P:metabolite repair"/>
    <property type="evidence" value="ECO:0007669"/>
    <property type="project" value="TreeGrafter"/>
</dbReference>
<evidence type="ECO:0000256" key="11">
    <source>
        <dbReference type="ARBA" id="ARBA00023235"/>
    </source>
</evidence>
<keyword evidence="23" id="KW-1185">Reference proteome</keyword>
<dbReference type="NCBIfam" id="TIGR00196">
    <property type="entry name" value="yjeF_cterm"/>
    <property type="match status" value="1"/>
</dbReference>
<dbReference type="SUPFAM" id="SSF53613">
    <property type="entry name" value="Ribokinase-like"/>
    <property type="match status" value="1"/>
</dbReference>
<evidence type="ECO:0000256" key="19">
    <source>
        <dbReference type="PIRNR" id="PIRNR017184"/>
    </source>
</evidence>
<evidence type="ECO:0000256" key="15">
    <source>
        <dbReference type="ARBA" id="ARBA00048238"/>
    </source>
</evidence>
<comment type="catalytic activity">
    <reaction evidence="16 17 19">
        <text>(6S)-NADPHX + ADP = AMP + phosphate + NADPH + H(+)</text>
        <dbReference type="Rhea" id="RHEA:32235"/>
        <dbReference type="ChEBI" id="CHEBI:15378"/>
        <dbReference type="ChEBI" id="CHEBI:43474"/>
        <dbReference type="ChEBI" id="CHEBI:57783"/>
        <dbReference type="ChEBI" id="CHEBI:64076"/>
        <dbReference type="ChEBI" id="CHEBI:456215"/>
        <dbReference type="ChEBI" id="CHEBI:456216"/>
        <dbReference type="EC" id="4.2.1.136"/>
    </reaction>
</comment>
<keyword evidence="13" id="KW-0511">Multifunctional enzyme</keyword>
<keyword evidence="11 18" id="KW-0413">Isomerase</keyword>
<feature type="binding site" evidence="18">
    <location>
        <position position="130"/>
    </location>
    <ligand>
        <name>K(+)</name>
        <dbReference type="ChEBI" id="CHEBI:29103"/>
    </ligand>
</feature>
<evidence type="ECO:0000256" key="16">
    <source>
        <dbReference type="ARBA" id="ARBA00049209"/>
    </source>
</evidence>
<dbReference type="SUPFAM" id="SSF64153">
    <property type="entry name" value="YjeF N-terminal domain-like"/>
    <property type="match status" value="1"/>
</dbReference>
<evidence type="ECO:0000256" key="4">
    <source>
        <dbReference type="ARBA" id="ARBA00009524"/>
    </source>
</evidence>
<dbReference type="GO" id="GO:0046872">
    <property type="term" value="F:metal ion binding"/>
    <property type="evidence" value="ECO:0007669"/>
    <property type="project" value="UniProtKB-UniRule"/>
</dbReference>
<evidence type="ECO:0000259" key="20">
    <source>
        <dbReference type="PROSITE" id="PS51383"/>
    </source>
</evidence>
<feature type="domain" description="YjeF C-terminal" evidence="20">
    <location>
        <begin position="230"/>
        <end position="494"/>
    </location>
</feature>
<feature type="binding site" evidence="18">
    <location>
        <position position="163"/>
    </location>
    <ligand>
        <name>(6S)-NADPHX</name>
        <dbReference type="ChEBI" id="CHEBI:64076"/>
    </ligand>
</feature>
<evidence type="ECO:0000313" key="22">
    <source>
        <dbReference type="EMBL" id="NOU52029.1"/>
    </source>
</evidence>
<feature type="binding site" evidence="17">
    <location>
        <position position="438"/>
    </location>
    <ligand>
        <name>(6S)-NADPHX</name>
        <dbReference type="ChEBI" id="CHEBI:64076"/>
    </ligand>
</feature>
<keyword evidence="9 18" id="KW-0630">Potassium</keyword>
<dbReference type="GO" id="GO:0005524">
    <property type="term" value="F:ATP binding"/>
    <property type="evidence" value="ECO:0007669"/>
    <property type="project" value="UniProtKB-UniRule"/>
</dbReference>
<comment type="caution">
    <text evidence="18">Lacks conserved residue(s) required for the propagation of feature annotation.</text>
</comment>
<evidence type="ECO:0000256" key="14">
    <source>
        <dbReference type="ARBA" id="ARBA00025153"/>
    </source>
</evidence>
<dbReference type="InterPro" id="IPR036652">
    <property type="entry name" value="YjeF_N_dom_sf"/>
</dbReference>
<comment type="cofactor">
    <cofactor evidence="18 19">
        <name>K(+)</name>
        <dbReference type="ChEBI" id="CHEBI:29103"/>
    </cofactor>
    <text evidence="18 19">Binds 1 potassium ion per subunit.</text>
</comment>
<evidence type="ECO:0000256" key="1">
    <source>
        <dbReference type="ARBA" id="ARBA00000013"/>
    </source>
</evidence>
<comment type="function">
    <text evidence="18">Catalyzes the epimerization of the S- and R-forms of NAD(P)HX, a damaged form of NAD(P)H that is a result of enzymatic or heat-dependent hydration. This is a prerequisite for the S-specific NAD(P)H-hydrate dehydratase to allow the repair of both epimers of NAD(P)HX.</text>
</comment>
<dbReference type="HAMAP" id="MF_01965">
    <property type="entry name" value="NADHX_dehydratase"/>
    <property type="match status" value="1"/>
</dbReference>
<comment type="caution">
    <text evidence="22">The sequence shown here is derived from an EMBL/GenBank/DDBJ whole genome shotgun (WGS) entry which is preliminary data.</text>
</comment>
<evidence type="ECO:0000256" key="10">
    <source>
        <dbReference type="ARBA" id="ARBA00023027"/>
    </source>
</evidence>
<dbReference type="GO" id="GO:0052856">
    <property type="term" value="F:NAD(P)HX epimerase activity"/>
    <property type="evidence" value="ECO:0007669"/>
    <property type="project" value="UniProtKB-UniRule"/>
</dbReference>
<evidence type="ECO:0000256" key="5">
    <source>
        <dbReference type="ARBA" id="ARBA00022723"/>
    </source>
</evidence>
<feature type="binding site" evidence="17">
    <location>
        <position position="437"/>
    </location>
    <ligand>
        <name>AMP</name>
        <dbReference type="ChEBI" id="CHEBI:456215"/>
    </ligand>
</feature>
<evidence type="ECO:0000259" key="21">
    <source>
        <dbReference type="PROSITE" id="PS51385"/>
    </source>
</evidence>
<dbReference type="PANTHER" id="PTHR12592">
    <property type="entry name" value="ATP-DEPENDENT (S)-NAD(P)H-HYDRATE DEHYDRATASE FAMILY MEMBER"/>
    <property type="match status" value="1"/>
</dbReference>
<dbReference type="PROSITE" id="PS51385">
    <property type="entry name" value="YJEF_N"/>
    <property type="match status" value="1"/>
</dbReference>
<sequence>MEAKYTANLPQVAYSAQQVQQYEEQAAKNSGTSLSNLMLRAGESLFSLFENDLVSAQHILLLAGKGNNAGDAYVLARLLYQTGRAVTVYSLCDTTLLTGDALQAYQAAYQAKVDIVTKRPCLDSYHVIVDGVFGTGFRGELPEQIQKLFSECEKVPANKLSIDIPSGVNGTTSVVAKGAFKADITMTFIALKQGLLTGKAKAHCGQLVYTSLGVADAFEQLAQPSATYMDHESLFSRLPSRSVDCYKNICGHVLVVGGNKGMAGAIRLAAEAALRAGAGLVSVATHPDNVACVLQGRYELMVHGIEDVQQLSVLMSKADVMVIGPGLGQDEWAQALFSQSTQFAKQVVCDADGLNLLAQTKKRYCCAVLTPHMGEAKRLLGVKSGVDEANRFELAAHLAKAYDANIVLKGPGTLIADESRININRSGCAAMASAGMGDILSGIIGALIAQGMKPFAAANLAVYIHGLAAQIAAKEGEKGLLASDLFMHIRRLLG</sequence>
<organism evidence="22 23">
    <name type="scientific">Pseudoalteromonas caenipelagi</name>
    <dbReference type="NCBI Taxonomy" id="2726988"/>
    <lineage>
        <taxon>Bacteria</taxon>
        <taxon>Pseudomonadati</taxon>
        <taxon>Pseudomonadota</taxon>
        <taxon>Gammaproteobacteria</taxon>
        <taxon>Alteromonadales</taxon>
        <taxon>Pseudoalteromonadaceae</taxon>
        <taxon>Pseudoalteromonas</taxon>
    </lineage>
</organism>
<dbReference type="PANTHER" id="PTHR12592:SF0">
    <property type="entry name" value="ATP-DEPENDENT (S)-NAD(P)H-HYDRATE DEHYDRATASE"/>
    <property type="match status" value="1"/>
</dbReference>
<comment type="similarity">
    <text evidence="18">Belongs to the NnrE/AIBP family.</text>
</comment>
<comment type="cofactor">
    <cofactor evidence="17">
        <name>Mg(2+)</name>
        <dbReference type="ChEBI" id="CHEBI:18420"/>
    </cofactor>
</comment>
<comment type="catalytic activity">
    <reaction evidence="15 17 19">
        <text>(6S)-NADHX + ADP = AMP + phosphate + NADH + H(+)</text>
        <dbReference type="Rhea" id="RHEA:32223"/>
        <dbReference type="ChEBI" id="CHEBI:15378"/>
        <dbReference type="ChEBI" id="CHEBI:43474"/>
        <dbReference type="ChEBI" id="CHEBI:57945"/>
        <dbReference type="ChEBI" id="CHEBI:64074"/>
        <dbReference type="ChEBI" id="CHEBI:456215"/>
        <dbReference type="ChEBI" id="CHEBI:456216"/>
        <dbReference type="EC" id="4.2.1.136"/>
    </reaction>
</comment>